<reference evidence="2" key="2">
    <citation type="journal article" date="2015" name="Data Brief">
        <title>Shoot transcriptome of the giant reed, Arundo donax.</title>
        <authorList>
            <person name="Barrero R.A."/>
            <person name="Guerrero F.D."/>
            <person name="Moolhuijzen P."/>
            <person name="Goolsby J.A."/>
            <person name="Tidwell J."/>
            <person name="Bellgard S.E."/>
            <person name="Bellgard M.I."/>
        </authorList>
    </citation>
    <scope>NUCLEOTIDE SEQUENCE</scope>
    <source>
        <tissue evidence="2">Shoot tissue taken approximately 20 cm above the soil surface</tissue>
    </source>
</reference>
<organism evidence="2">
    <name type="scientific">Arundo donax</name>
    <name type="common">Giant reed</name>
    <name type="synonym">Donax arundinaceus</name>
    <dbReference type="NCBI Taxonomy" id="35708"/>
    <lineage>
        <taxon>Eukaryota</taxon>
        <taxon>Viridiplantae</taxon>
        <taxon>Streptophyta</taxon>
        <taxon>Embryophyta</taxon>
        <taxon>Tracheophyta</taxon>
        <taxon>Spermatophyta</taxon>
        <taxon>Magnoliopsida</taxon>
        <taxon>Liliopsida</taxon>
        <taxon>Poales</taxon>
        <taxon>Poaceae</taxon>
        <taxon>PACMAD clade</taxon>
        <taxon>Arundinoideae</taxon>
        <taxon>Arundineae</taxon>
        <taxon>Arundo</taxon>
    </lineage>
</organism>
<evidence type="ECO:0000256" key="1">
    <source>
        <dbReference type="SAM" id="Phobius"/>
    </source>
</evidence>
<keyword evidence="1" id="KW-0472">Membrane</keyword>
<reference evidence="2" key="1">
    <citation type="submission" date="2014-09" db="EMBL/GenBank/DDBJ databases">
        <authorList>
            <person name="Magalhaes I.L.F."/>
            <person name="Oliveira U."/>
            <person name="Santos F.R."/>
            <person name="Vidigal T.H.D.A."/>
            <person name="Brescovit A.D."/>
            <person name="Santos A.J."/>
        </authorList>
    </citation>
    <scope>NUCLEOTIDE SEQUENCE</scope>
    <source>
        <tissue evidence="2">Shoot tissue taken approximately 20 cm above the soil surface</tissue>
    </source>
</reference>
<evidence type="ECO:0000313" key="2">
    <source>
        <dbReference type="EMBL" id="JAD63364.1"/>
    </source>
</evidence>
<dbReference type="AlphaFoldDB" id="A0A0A9BH98"/>
<keyword evidence="1" id="KW-1133">Transmembrane helix</keyword>
<sequence>MASYPMLEKYFQNLFMKILCILYSPVLKLCYILPTNKINHTNHQSIYLAYGVLSYIVPQILSSKYNMCEEKKDKFH</sequence>
<name>A0A0A9BH98_ARUDO</name>
<feature type="transmembrane region" description="Helical" evidence="1">
    <location>
        <begin position="45"/>
        <end position="61"/>
    </location>
</feature>
<proteinExistence type="predicted"/>
<accession>A0A0A9BH98</accession>
<dbReference type="EMBL" id="GBRH01234531">
    <property type="protein sequence ID" value="JAD63364.1"/>
    <property type="molecule type" value="Transcribed_RNA"/>
</dbReference>
<keyword evidence="1" id="KW-0812">Transmembrane</keyword>
<protein>
    <submittedName>
        <fullName evidence="2">Uncharacterized protein</fullName>
    </submittedName>
</protein>
<feature type="transmembrane region" description="Helical" evidence="1">
    <location>
        <begin position="14"/>
        <end position="33"/>
    </location>
</feature>